<accession>A0ABS6PE61</accession>
<proteinExistence type="predicted"/>
<sequence length="1204" mass="137790">MTADEIILLERANKLPDFALIKKLATALWRQDSTGHGAAIMLGAGFTRCAAQSGDISKAPPLWLDLSKKLAEELDPSNMDLPYSDPLRLAEEYRAHFGHQTMIDLLRGEINDASWSPGELHKTVLSFPWTDVLTTNWDTLLERTATSIHTPIYNIVTKPSDLSYFRAPRIVKLHGTIDTTEDLIFTQEDYRKYPQTHAAFVNLSRQIFIENELCLLGFSGEDPNFLQWAGWVRDNLTKNAHKIYLIGALKLTPAKRKYLESLNVAPIDLWGLVDDYDDHNLKHIKATEAFFLLLTSLKPKDPSNWRPTHLEGTATPEQIINTLKTDRKSYPGWLVCPHAIRWDIQTQLSGIQISPDYFNNIPKEQKESLLYEICWQHSKTYEILPDWLVSELIQISDPATRCSLTIKQQLEIALLILKNSRWHTYTLAEEKSASNIATTSLLQNLQHYPEASNEINYHLALISRDSFDYWELEKLVDKIDERDPIWKIKKASLLGELGRFDEGENLISSAFAELQDHHRKDRKSIYVFSRLAWAHFIIQGVHSNYSTTTENTSSQYKKWKCDPWNHLDHIDARVRKSLETHHQQKIEALFKPGSYKDNANQIIFSNEIHLVLLVDGITRETGLPIRWDNINFIKNAIENITLLDSVGFREKLTLSILTSNYEKSKSIKSNFSRIKIACIEEDEINIAISHCFEAINYWREKHNTKTPEYKRYCVEKLRVFIEIFSRLLIRASPEMAKNMFVMATEMGQENYSKHPWIHEPLKNLLNNSLLSIPPDQHGEVLLHSLKFPLPNVKLHLDAPNPIVENPGTRSKTSEYDQIISDLIRTVSLTSNPSRPLISNPLSGVPENATTEVNNIPKRPLNSTSALSRLLPLVINKFTTDLENQKLSEALYGQNFDYTSLPSSDFYPHVFMSIPTEDPEKLASLISNTLFNNISNTNPMHLQAIIYAAKNNKNKFFPSVSQAIEHFEKLTQWCPPDKSEILFANDQNYIGALIGQALAYSIVPALPADELTPERYEKIRNFLHVVDLPSIVFSMVFFVKNDEAIEIEVSKLIRRFLQGKKQDNIIYATLAAFKLRELSDSTHAKSLISRIIYLVESGRKTGLSYILRILNDSSIETSLSDEDFEILSDSLQAIYEESKYEDIDPNSSEAIDASVIRSECVKLAKKITILRDGNYQHLETLIKDSLHDPLPEVRFSSLINYNPTH</sequence>
<evidence type="ECO:0000313" key="1">
    <source>
        <dbReference type="EMBL" id="MBV4458769.1"/>
    </source>
</evidence>
<reference evidence="1 2" key="1">
    <citation type="submission" date="2021-06" db="EMBL/GenBank/DDBJ databases">
        <title>Updating the genus Pseudomonas: Description of 43 new species and partition of the Pseudomonas putida group.</title>
        <authorList>
            <person name="Girard L."/>
            <person name="Lood C."/>
            <person name="Vandamme P."/>
            <person name="Rokni-Zadeh H."/>
            <person name="Van Noort V."/>
            <person name="Hofte M."/>
            <person name="Lavigne R."/>
            <person name="De Mot R."/>
        </authorList>
    </citation>
    <scope>NUCLEOTIDE SEQUENCE [LARGE SCALE GENOMIC DNA]</scope>
    <source>
        <strain evidence="1 2">COR58</strain>
    </source>
</reference>
<dbReference type="Proteomes" id="UP000765224">
    <property type="component" value="Unassembled WGS sequence"/>
</dbReference>
<dbReference type="RefSeq" id="WP_217892348.1">
    <property type="nucleotide sequence ID" value="NZ_JAHSTS010000001.1"/>
</dbReference>
<organism evidence="1 2">
    <name type="scientific">Pseudomonas ekonensis</name>
    <dbReference type="NCBI Taxonomy" id="2842353"/>
    <lineage>
        <taxon>Bacteria</taxon>
        <taxon>Pseudomonadati</taxon>
        <taxon>Pseudomonadota</taxon>
        <taxon>Gammaproteobacteria</taxon>
        <taxon>Pseudomonadales</taxon>
        <taxon>Pseudomonadaceae</taxon>
        <taxon>Pseudomonas</taxon>
    </lineage>
</organism>
<dbReference type="EMBL" id="JAHSTS010000001">
    <property type="protein sequence ID" value="MBV4458769.1"/>
    <property type="molecule type" value="Genomic_DNA"/>
</dbReference>
<protein>
    <submittedName>
        <fullName evidence="1">SIR2 family protein</fullName>
    </submittedName>
</protein>
<gene>
    <name evidence="1" type="ORF">KVG96_12480</name>
</gene>
<dbReference type="Pfam" id="PF13289">
    <property type="entry name" value="SIR2_2"/>
    <property type="match status" value="1"/>
</dbReference>
<comment type="caution">
    <text evidence="1">The sequence shown here is derived from an EMBL/GenBank/DDBJ whole genome shotgun (WGS) entry which is preliminary data.</text>
</comment>
<keyword evidence="2" id="KW-1185">Reference proteome</keyword>
<evidence type="ECO:0000313" key="2">
    <source>
        <dbReference type="Proteomes" id="UP000765224"/>
    </source>
</evidence>
<name>A0ABS6PE61_9PSED</name>